<sequence length="155" mass="17908">MKDYIDIEHILEELKFNVKFNKQMDGSGKISGNTILIDSSENKERQRFSMAHELGHAMQNVRHANRNDDSNDYSVADRKDEVFANTFAAQFLMPKSMVVLEVNTSIKENNYDQRRLTDQNVKSIISDVARKLKVSTMAMKYRMDNLGIFVPVEDK</sequence>
<organism evidence="2 3">
    <name type="scientific">Levilactobacillus fujinensis</name>
    <dbReference type="NCBI Taxonomy" id="2486024"/>
    <lineage>
        <taxon>Bacteria</taxon>
        <taxon>Bacillati</taxon>
        <taxon>Bacillota</taxon>
        <taxon>Bacilli</taxon>
        <taxon>Lactobacillales</taxon>
        <taxon>Lactobacillaceae</taxon>
        <taxon>Levilactobacillus</taxon>
    </lineage>
</organism>
<dbReference type="EMBL" id="JBHSSI010000034">
    <property type="protein sequence ID" value="MFC6260606.1"/>
    <property type="molecule type" value="Genomic_DNA"/>
</dbReference>
<accession>A0ABW1TFK7</accession>
<keyword evidence="3" id="KW-1185">Reference proteome</keyword>
<dbReference type="PANTHER" id="PTHR43236:SF2">
    <property type="entry name" value="BLL0069 PROTEIN"/>
    <property type="match status" value="1"/>
</dbReference>
<dbReference type="RefSeq" id="WP_125686230.1">
    <property type="nucleotide sequence ID" value="NZ_JBHSSI010000034.1"/>
</dbReference>
<gene>
    <name evidence="2" type="ORF">ACFP1C_06540</name>
</gene>
<comment type="caution">
    <text evidence="2">The sequence shown here is derived from an EMBL/GenBank/DDBJ whole genome shotgun (WGS) entry which is preliminary data.</text>
</comment>
<proteinExistence type="predicted"/>
<reference evidence="3" key="1">
    <citation type="journal article" date="2019" name="Int. J. Syst. Evol. Microbiol.">
        <title>The Global Catalogue of Microorganisms (GCM) 10K type strain sequencing project: providing services to taxonomists for standard genome sequencing and annotation.</title>
        <authorList>
            <consortium name="The Broad Institute Genomics Platform"/>
            <consortium name="The Broad Institute Genome Sequencing Center for Infectious Disease"/>
            <person name="Wu L."/>
            <person name="Ma J."/>
        </authorList>
    </citation>
    <scope>NUCLEOTIDE SEQUENCE [LARGE SCALE GENOMIC DNA]</scope>
    <source>
        <strain evidence="3">CCM 8908</strain>
    </source>
</reference>
<dbReference type="InterPro" id="IPR052345">
    <property type="entry name" value="Rad_response_metalloprotease"/>
</dbReference>
<dbReference type="InterPro" id="IPR010359">
    <property type="entry name" value="IrrE_HExxH"/>
</dbReference>
<dbReference type="Gene3D" id="1.10.10.2910">
    <property type="match status" value="1"/>
</dbReference>
<evidence type="ECO:0000259" key="1">
    <source>
        <dbReference type="Pfam" id="PF06114"/>
    </source>
</evidence>
<evidence type="ECO:0000313" key="3">
    <source>
        <dbReference type="Proteomes" id="UP001596283"/>
    </source>
</evidence>
<evidence type="ECO:0000313" key="2">
    <source>
        <dbReference type="EMBL" id="MFC6260606.1"/>
    </source>
</evidence>
<dbReference type="Pfam" id="PF06114">
    <property type="entry name" value="Peptidase_M78"/>
    <property type="match status" value="1"/>
</dbReference>
<feature type="domain" description="IrrE N-terminal-like" evidence="1">
    <location>
        <begin position="27"/>
        <end position="143"/>
    </location>
</feature>
<protein>
    <submittedName>
        <fullName evidence="2">ImmA/IrrE family metallo-endopeptidase</fullName>
    </submittedName>
</protein>
<dbReference type="PANTHER" id="PTHR43236">
    <property type="entry name" value="ANTITOXIN HIGA1"/>
    <property type="match status" value="1"/>
</dbReference>
<dbReference type="Proteomes" id="UP001596283">
    <property type="component" value="Unassembled WGS sequence"/>
</dbReference>
<name>A0ABW1TFK7_9LACO</name>